<evidence type="ECO:0000256" key="1">
    <source>
        <dbReference type="SAM" id="MobiDB-lite"/>
    </source>
</evidence>
<reference evidence="4" key="1">
    <citation type="journal article" date="2010" name="Genome Biol.">
        <title>Genome sequence of the necrotrophic plant pathogen Pythium ultimum reveals original pathogenicity mechanisms and effector repertoire.</title>
        <authorList>
            <person name="Levesque C.A."/>
            <person name="Brouwer H."/>
            <person name="Cano L."/>
            <person name="Hamilton J.P."/>
            <person name="Holt C."/>
            <person name="Huitema E."/>
            <person name="Raffaele S."/>
            <person name="Robideau G.P."/>
            <person name="Thines M."/>
            <person name="Win J."/>
            <person name="Zerillo M.M."/>
            <person name="Beakes G.W."/>
            <person name="Boore J.L."/>
            <person name="Busam D."/>
            <person name="Dumas B."/>
            <person name="Ferriera S."/>
            <person name="Fuerstenberg S.I."/>
            <person name="Gachon C.M."/>
            <person name="Gaulin E."/>
            <person name="Govers F."/>
            <person name="Grenville-Briggs L."/>
            <person name="Horner N."/>
            <person name="Hostetler J."/>
            <person name="Jiang R.H."/>
            <person name="Johnson J."/>
            <person name="Krajaejun T."/>
            <person name="Lin H."/>
            <person name="Meijer H.J."/>
            <person name="Moore B."/>
            <person name="Morris P."/>
            <person name="Phuntmart V."/>
            <person name="Puiu D."/>
            <person name="Shetty J."/>
            <person name="Stajich J.E."/>
            <person name="Tripathy S."/>
            <person name="Wawra S."/>
            <person name="van West P."/>
            <person name="Whitty B.R."/>
            <person name="Coutinho P.M."/>
            <person name="Henrissat B."/>
            <person name="Martin F."/>
            <person name="Thomas P.D."/>
            <person name="Tyler B.M."/>
            <person name="De Vries R.P."/>
            <person name="Kamoun S."/>
            <person name="Yandell M."/>
            <person name="Tisserat N."/>
            <person name="Buell C.R."/>
        </authorList>
    </citation>
    <scope>NUCLEOTIDE SEQUENCE</scope>
    <source>
        <strain evidence="4">DAOM:BR144</strain>
    </source>
</reference>
<sequence length="246" mass="28336">MIEDKKRKPSRDFPAHAQVPVGKVQNGVHAKVRLDLNQTTANAVPPMHDPFHILNGNAAQSMRSTRTISMISMDSVSSVVSVGDGFHVTDAEYTPDDDRVSLPKDERPPQPADEREYFERLWAENFERSEAQVVNTTAFIPVGAAGRLNRIKGFSFARDSFTHRLYAVFRLEIECIVSEKQWTIYRRFHDFKQLAHQLKNESIRVPTVPTRTLMRSLDANFLRKRQSELDRWLREVLMLISLENCK</sequence>
<evidence type="ECO:0000313" key="3">
    <source>
        <dbReference type="EnsemblProtists" id="PYU1_T007477"/>
    </source>
</evidence>
<dbReference type="EMBL" id="GL376585">
    <property type="status" value="NOT_ANNOTATED_CDS"/>
    <property type="molecule type" value="Genomic_DNA"/>
</dbReference>
<reference evidence="4" key="2">
    <citation type="submission" date="2010-04" db="EMBL/GenBank/DDBJ databases">
        <authorList>
            <person name="Buell R."/>
            <person name="Hamilton J."/>
            <person name="Hostetler J."/>
        </authorList>
    </citation>
    <scope>NUCLEOTIDE SEQUENCE [LARGE SCALE GENOMIC DNA]</scope>
    <source>
        <strain evidence="4">DAOM:BR144</strain>
    </source>
</reference>
<dbReference type="InParanoid" id="K3WR83"/>
<name>K3WR83_GLOUD</name>
<dbReference type="PROSITE" id="PS50195">
    <property type="entry name" value="PX"/>
    <property type="match status" value="1"/>
</dbReference>
<dbReference type="GO" id="GO:0035091">
    <property type="term" value="F:phosphatidylinositol binding"/>
    <property type="evidence" value="ECO:0007669"/>
    <property type="project" value="InterPro"/>
</dbReference>
<dbReference type="STRING" id="431595.K3WR83"/>
<feature type="domain" description="PX" evidence="2">
    <location>
        <begin position="147"/>
        <end position="246"/>
    </location>
</feature>
<dbReference type="CDD" id="cd06093">
    <property type="entry name" value="PX_domain"/>
    <property type="match status" value="1"/>
</dbReference>
<dbReference type="Pfam" id="PF00787">
    <property type="entry name" value="PX"/>
    <property type="match status" value="1"/>
</dbReference>
<keyword evidence="4" id="KW-1185">Reference proteome</keyword>
<organism evidence="3 4">
    <name type="scientific">Globisporangium ultimum (strain ATCC 200006 / CBS 805.95 / DAOM BR144)</name>
    <name type="common">Pythium ultimum</name>
    <dbReference type="NCBI Taxonomy" id="431595"/>
    <lineage>
        <taxon>Eukaryota</taxon>
        <taxon>Sar</taxon>
        <taxon>Stramenopiles</taxon>
        <taxon>Oomycota</taxon>
        <taxon>Peronosporomycetes</taxon>
        <taxon>Pythiales</taxon>
        <taxon>Pythiaceae</taxon>
        <taxon>Globisporangium</taxon>
    </lineage>
</organism>
<dbReference type="Gene3D" id="3.30.1520.10">
    <property type="entry name" value="Phox-like domain"/>
    <property type="match status" value="1"/>
</dbReference>
<protein>
    <recommendedName>
        <fullName evidence="2">PX domain-containing protein</fullName>
    </recommendedName>
</protein>
<dbReference type="InterPro" id="IPR036871">
    <property type="entry name" value="PX_dom_sf"/>
</dbReference>
<reference evidence="3" key="3">
    <citation type="submission" date="2015-02" db="UniProtKB">
        <authorList>
            <consortium name="EnsemblProtists"/>
        </authorList>
    </citation>
    <scope>IDENTIFICATION</scope>
    <source>
        <strain evidence="3">DAOM BR144</strain>
    </source>
</reference>
<dbReference type="eggNOG" id="KOG0690">
    <property type="taxonomic scope" value="Eukaryota"/>
</dbReference>
<dbReference type="InterPro" id="IPR001683">
    <property type="entry name" value="PX_dom"/>
</dbReference>
<dbReference type="VEuPathDB" id="FungiDB:PYU1_G007461"/>
<feature type="region of interest" description="Disordered" evidence="1">
    <location>
        <begin position="93"/>
        <end position="113"/>
    </location>
</feature>
<dbReference type="HOGENOM" id="CLU_995628_0_0_1"/>
<dbReference type="AlphaFoldDB" id="K3WR83"/>
<accession>K3WR83</accession>
<dbReference type="SUPFAM" id="SSF64268">
    <property type="entry name" value="PX domain"/>
    <property type="match status" value="1"/>
</dbReference>
<dbReference type="Proteomes" id="UP000019132">
    <property type="component" value="Unassembled WGS sequence"/>
</dbReference>
<feature type="compositionally biased region" description="Basic and acidic residues" evidence="1">
    <location>
        <begin position="96"/>
        <end position="113"/>
    </location>
</feature>
<evidence type="ECO:0000313" key="4">
    <source>
        <dbReference type="Proteomes" id="UP000019132"/>
    </source>
</evidence>
<evidence type="ECO:0000259" key="2">
    <source>
        <dbReference type="PROSITE" id="PS50195"/>
    </source>
</evidence>
<dbReference type="EnsemblProtists" id="PYU1_T007477">
    <property type="protein sequence ID" value="PYU1_T007477"/>
    <property type="gene ID" value="PYU1_G007461"/>
</dbReference>
<proteinExistence type="predicted"/>